<organism evidence="2">
    <name type="scientific">Cupriavidus necator</name>
    <name type="common">Alcaligenes eutrophus</name>
    <name type="synonym">Ralstonia eutropha</name>
    <dbReference type="NCBI Taxonomy" id="106590"/>
    <lineage>
        <taxon>Bacteria</taxon>
        <taxon>Pseudomonadati</taxon>
        <taxon>Pseudomonadota</taxon>
        <taxon>Betaproteobacteria</taxon>
        <taxon>Burkholderiales</taxon>
        <taxon>Burkholderiaceae</taxon>
        <taxon>Cupriavidus</taxon>
    </lineage>
</organism>
<feature type="transmembrane region" description="Helical" evidence="1">
    <location>
        <begin position="86"/>
        <end position="107"/>
    </location>
</feature>
<dbReference type="PROSITE" id="PS51257">
    <property type="entry name" value="PROKAR_LIPOPROTEIN"/>
    <property type="match status" value="1"/>
</dbReference>
<name>A0A1K0ICP3_CUPNE</name>
<keyword evidence="1" id="KW-1133">Transmembrane helix</keyword>
<accession>A0A1K0ICP3</accession>
<feature type="transmembrane region" description="Helical" evidence="1">
    <location>
        <begin position="55"/>
        <end position="74"/>
    </location>
</feature>
<sequence>MRRAYTVAAFWLAGAATTWAACWIGSRMSFRLGPDWGFQNLEGCWDVGACTVPTWYTLLLYLYFLAPSIVFAVVGWRACDVTPRRLVQLLGLLVVGTASLYLVTYAVR</sequence>
<protein>
    <recommendedName>
        <fullName evidence="3">Transmembrane protein</fullName>
    </recommendedName>
</protein>
<evidence type="ECO:0000313" key="2">
    <source>
        <dbReference type="EMBL" id="SCU75066.1"/>
    </source>
</evidence>
<keyword evidence="1" id="KW-0472">Membrane</keyword>
<evidence type="ECO:0000256" key="1">
    <source>
        <dbReference type="SAM" id="Phobius"/>
    </source>
</evidence>
<proteinExistence type="predicted"/>
<dbReference type="EMBL" id="FMSH01000136">
    <property type="protein sequence ID" value="SCU75066.1"/>
    <property type="molecule type" value="Genomic_DNA"/>
</dbReference>
<keyword evidence="1" id="KW-0812">Transmembrane</keyword>
<reference evidence="2" key="1">
    <citation type="submission" date="2016-09" db="EMBL/GenBank/DDBJ databases">
        <authorList>
            <person name="Capua I."/>
            <person name="De Benedictis P."/>
            <person name="Joannis T."/>
            <person name="Lombin L.H."/>
            <person name="Cattoli G."/>
        </authorList>
    </citation>
    <scope>NUCLEOTIDE SEQUENCE</scope>
    <source>
        <strain evidence="2">B9</strain>
    </source>
</reference>
<gene>
    <name evidence="2" type="ORF">CNECB9_2200023</name>
</gene>
<dbReference type="AlphaFoldDB" id="A0A1K0ICP3"/>
<evidence type="ECO:0008006" key="3">
    <source>
        <dbReference type="Google" id="ProtNLM"/>
    </source>
</evidence>